<name>A0ACA9SW75_9GLOM</name>
<protein>
    <submittedName>
        <fullName evidence="1">3172_t:CDS:1</fullName>
    </submittedName>
</protein>
<sequence>TAACYIAYSQEDPLSKFCIQRMIRHGQRRIGSKTARAMCTWSHFRFQQHLAHKAHEHLWCRIIICTEEYT</sequence>
<dbReference type="Proteomes" id="UP000789920">
    <property type="component" value="Unassembled WGS sequence"/>
</dbReference>
<feature type="non-terminal residue" evidence="1">
    <location>
        <position position="70"/>
    </location>
</feature>
<comment type="caution">
    <text evidence="1">The sequence shown here is derived from an EMBL/GenBank/DDBJ whole genome shotgun (WGS) entry which is preliminary data.</text>
</comment>
<gene>
    <name evidence="1" type="ORF">RPERSI_LOCUS35513</name>
</gene>
<evidence type="ECO:0000313" key="1">
    <source>
        <dbReference type="EMBL" id="CAG8849267.1"/>
    </source>
</evidence>
<evidence type="ECO:0000313" key="2">
    <source>
        <dbReference type="Proteomes" id="UP000789920"/>
    </source>
</evidence>
<keyword evidence="2" id="KW-1185">Reference proteome</keyword>
<reference evidence="1" key="1">
    <citation type="submission" date="2021-06" db="EMBL/GenBank/DDBJ databases">
        <authorList>
            <person name="Kallberg Y."/>
            <person name="Tangrot J."/>
            <person name="Rosling A."/>
        </authorList>
    </citation>
    <scope>NUCLEOTIDE SEQUENCE</scope>
    <source>
        <strain evidence="1">MA461A</strain>
    </source>
</reference>
<accession>A0ACA9SW75</accession>
<organism evidence="1 2">
    <name type="scientific">Racocetra persica</name>
    <dbReference type="NCBI Taxonomy" id="160502"/>
    <lineage>
        <taxon>Eukaryota</taxon>
        <taxon>Fungi</taxon>
        <taxon>Fungi incertae sedis</taxon>
        <taxon>Mucoromycota</taxon>
        <taxon>Glomeromycotina</taxon>
        <taxon>Glomeromycetes</taxon>
        <taxon>Diversisporales</taxon>
        <taxon>Gigasporaceae</taxon>
        <taxon>Racocetra</taxon>
    </lineage>
</organism>
<dbReference type="EMBL" id="CAJVQC010164625">
    <property type="protein sequence ID" value="CAG8849267.1"/>
    <property type="molecule type" value="Genomic_DNA"/>
</dbReference>
<feature type="non-terminal residue" evidence="1">
    <location>
        <position position="1"/>
    </location>
</feature>
<proteinExistence type="predicted"/>